<name>A0A7J6T1V4_PEROL</name>
<dbReference type="InterPro" id="IPR035979">
    <property type="entry name" value="RBD_domain_sf"/>
</dbReference>
<organism evidence="3 4">
    <name type="scientific">Perkinsus olseni</name>
    <name type="common">Perkinsus atlanticus</name>
    <dbReference type="NCBI Taxonomy" id="32597"/>
    <lineage>
        <taxon>Eukaryota</taxon>
        <taxon>Sar</taxon>
        <taxon>Alveolata</taxon>
        <taxon>Perkinsozoa</taxon>
        <taxon>Perkinsea</taxon>
        <taxon>Perkinsida</taxon>
        <taxon>Perkinsidae</taxon>
        <taxon>Perkinsus</taxon>
    </lineage>
</organism>
<accession>A0A7J6T1V4</accession>
<dbReference type="InterPro" id="IPR007201">
    <property type="entry name" value="Mei2-like_Rrm_C"/>
</dbReference>
<feature type="domain" description="Mei2-like C-terminal RNA recognition motif" evidence="2">
    <location>
        <begin position="154"/>
        <end position="239"/>
    </location>
</feature>
<evidence type="ECO:0000259" key="2">
    <source>
        <dbReference type="Pfam" id="PF04059"/>
    </source>
</evidence>
<evidence type="ECO:0000256" key="1">
    <source>
        <dbReference type="SAM" id="MobiDB-lite"/>
    </source>
</evidence>
<proteinExistence type="predicted"/>
<evidence type="ECO:0000313" key="4">
    <source>
        <dbReference type="Proteomes" id="UP000574390"/>
    </source>
</evidence>
<dbReference type="Proteomes" id="UP000574390">
    <property type="component" value="Unassembled WGS sequence"/>
</dbReference>
<comment type="caution">
    <text evidence="3">The sequence shown here is derived from an EMBL/GenBank/DDBJ whole genome shotgun (WGS) entry which is preliminary data.</text>
</comment>
<reference evidence="3 4" key="1">
    <citation type="submission" date="2020-04" db="EMBL/GenBank/DDBJ databases">
        <title>Perkinsus olseni comparative genomics.</title>
        <authorList>
            <person name="Bogema D.R."/>
        </authorList>
    </citation>
    <scope>NUCLEOTIDE SEQUENCE [LARGE SCALE GENOMIC DNA]</scope>
    <source>
        <strain evidence="3">ATCC PRA-205</strain>
    </source>
</reference>
<dbReference type="Pfam" id="PF04059">
    <property type="entry name" value="RRM_2"/>
    <property type="match status" value="2"/>
</dbReference>
<feature type="region of interest" description="Disordered" evidence="1">
    <location>
        <begin position="55"/>
        <end position="79"/>
    </location>
</feature>
<protein>
    <recommendedName>
        <fullName evidence="2">Mei2-like C-terminal RNA recognition motif domain-containing protein</fullName>
    </recommendedName>
</protein>
<feature type="domain" description="Mei2-like C-terminal RNA recognition motif" evidence="2">
    <location>
        <begin position="316"/>
        <end position="407"/>
    </location>
</feature>
<evidence type="ECO:0000313" key="3">
    <source>
        <dbReference type="EMBL" id="KAF4739234.1"/>
    </source>
</evidence>
<sequence>MFASRLRDDVELEELRDEEFAEDGVWQLVAFMTVLPDDCLCPPLPPSAVEAFVSDTHSSNEASDRLDTGSPRVASEPWPSLGEFQDDELFESDGLETTGGNGGVKIRLYDELVYEGHDFESDKAVTEARSPKLKQSMGYQRIDVKALLDGLETRTMILIKNIPRTYTYSMLVAEIDAFRELLDAYDYLYLPMSMTYNRSYGFIHMKSPLLAAMLVARLEGYVWKFDHRAERPCLLYFAHEQELSCYPSPSTFRYGDFAVASSDGSPSSHVGWKKALEDSSSRAPSDPRWWAQPSCTYDRRAQEINPDCLVDGNEHRTTLLMRGVPTYYDYDLLLSEIASEPGLKDCYNFIELPRKSGTDHNRGFAFIYLKSERLTAAFVEKFQGRMWKYCDPRGGKVCDLRFAYIQNLQTRLLMGLGSSHGAVGALASPSADDCGGAVDSDHEEHEEFHRAWREPLPARGDCCVKDVGLGKQDGSDCFCHELGGPDNSLRLSSHGA</sequence>
<gene>
    <name evidence="3" type="ORF">FOZ62_001196</name>
</gene>
<dbReference type="EMBL" id="JABANM010010526">
    <property type="protein sequence ID" value="KAF4739234.1"/>
    <property type="molecule type" value="Genomic_DNA"/>
</dbReference>
<dbReference type="AlphaFoldDB" id="A0A7J6T1V4"/>
<dbReference type="GO" id="GO:0003676">
    <property type="term" value="F:nucleic acid binding"/>
    <property type="evidence" value="ECO:0007669"/>
    <property type="project" value="InterPro"/>
</dbReference>
<dbReference type="SUPFAM" id="SSF54928">
    <property type="entry name" value="RNA-binding domain, RBD"/>
    <property type="match status" value="2"/>
</dbReference>